<evidence type="ECO:0000313" key="2">
    <source>
        <dbReference type="Proteomes" id="UP001185135"/>
    </source>
</evidence>
<organism evidence="1 2">
    <name type="scientific">Pandoravirus kuranda</name>
    <dbReference type="NCBI Taxonomy" id="3019033"/>
    <lineage>
        <taxon>Viruses</taxon>
        <taxon>Pandoravirus</taxon>
    </lineage>
</organism>
<protein>
    <submittedName>
        <fullName evidence="1">Uncharacterized protein</fullName>
    </submittedName>
</protein>
<sequence>MSETKEIIGTLTGRMVIDEASKERHIVTYRFSYVPVDGVVMTFDVDPTPVDPIDWSGLVDAIKTNQKYELNTTNEGYVTIAHADGRVTFDVDSCTCDGNPKLVMPASKCVEALEQCAAAYAAHNAAIATAS</sequence>
<dbReference type="Proteomes" id="UP001185135">
    <property type="component" value="Segment"/>
</dbReference>
<name>A0AA95J7J1_9VIRU</name>
<reference evidence="1" key="1">
    <citation type="submission" date="2022-06" db="EMBL/GenBank/DDBJ databases">
        <authorList>
            <person name="Legendre M."/>
            <person name="Claverie J.-M."/>
            <person name="Alempic J.-M."/>
            <person name="Abergel C."/>
        </authorList>
    </citation>
    <scope>NUCLEOTIDE SEQUENCE</scope>
    <source>
        <strain evidence="1">Kuranda</strain>
    </source>
</reference>
<dbReference type="EMBL" id="ON887157">
    <property type="protein sequence ID" value="WBR14446.1"/>
    <property type="molecule type" value="Genomic_DNA"/>
</dbReference>
<proteinExistence type="predicted"/>
<accession>A0AA95J7J1</accession>
<evidence type="ECO:0000313" key="1">
    <source>
        <dbReference type="EMBL" id="WBR14446.1"/>
    </source>
</evidence>
<gene>
    <name evidence="1" type="ORF">pkur_cds_271</name>
</gene>
<dbReference type="InterPro" id="IPR043911">
    <property type="entry name" value="DUF5766"/>
</dbReference>
<dbReference type="Pfam" id="PF19070">
    <property type="entry name" value="DUF5766"/>
    <property type="match status" value="1"/>
</dbReference>